<evidence type="ECO:0000313" key="2">
    <source>
        <dbReference type="Proteomes" id="UP001144323"/>
    </source>
</evidence>
<evidence type="ECO:0000313" key="1">
    <source>
        <dbReference type="EMBL" id="GLI91324.1"/>
    </source>
</evidence>
<sequence>MGKEAGLISFAHAGMRYEPYPIAYIQPFIEPTAYDALVQSWPEQSLFKSTAELGKKASLSERYNPDNYFRFLSNSPQWARFHDFIKSDFFIEETLRFLDSKNVMINLDNLRIVSKKGLKRPSLWGRLNGRQEISARFEFSLMDAHGGSIRPHTDSPNKLITLVISMTQPGEWNDAWGGGTEICLPKDRTKVYNDVNRYMDFDDVDVIDRFPFVANQCILFIKTYNSWHQVAPLRGPENAPMRRTLTINIERIA</sequence>
<dbReference type="RefSeq" id="WP_281799900.1">
    <property type="nucleotide sequence ID" value="NZ_BSEC01000001.1"/>
</dbReference>
<proteinExistence type="predicted"/>
<organism evidence="1 2">
    <name type="scientific">Methylocystis echinoides</name>
    <dbReference type="NCBI Taxonomy" id="29468"/>
    <lineage>
        <taxon>Bacteria</taxon>
        <taxon>Pseudomonadati</taxon>
        <taxon>Pseudomonadota</taxon>
        <taxon>Alphaproteobacteria</taxon>
        <taxon>Hyphomicrobiales</taxon>
        <taxon>Methylocystaceae</taxon>
        <taxon>Methylocystis</taxon>
    </lineage>
</organism>
<dbReference type="Proteomes" id="UP001144323">
    <property type="component" value="Unassembled WGS sequence"/>
</dbReference>
<dbReference type="AlphaFoldDB" id="A0A9W6GR01"/>
<accession>A0A9W6GR01</accession>
<protein>
    <recommendedName>
        <fullName evidence="3">Prolyl 4-hydroxylase alpha subunit Fe(2+) 2OG dioxygenase domain-containing protein</fullName>
    </recommendedName>
</protein>
<dbReference type="EMBL" id="BSEC01000001">
    <property type="protein sequence ID" value="GLI91324.1"/>
    <property type="molecule type" value="Genomic_DNA"/>
</dbReference>
<gene>
    <name evidence="1" type="ORF">LMG27198_03160</name>
</gene>
<keyword evidence="2" id="KW-1185">Reference proteome</keyword>
<comment type="caution">
    <text evidence="1">The sequence shown here is derived from an EMBL/GenBank/DDBJ whole genome shotgun (WGS) entry which is preliminary data.</text>
</comment>
<name>A0A9W6GR01_9HYPH</name>
<dbReference type="Gene3D" id="2.60.120.620">
    <property type="entry name" value="q2cbj1_9rhob like domain"/>
    <property type="match status" value="1"/>
</dbReference>
<reference evidence="1" key="1">
    <citation type="journal article" date="2023" name="Int. J. Syst. Evol. Microbiol.">
        <title>Methylocystis iwaonis sp. nov., a type II methane-oxidizing bacterium from surface soil of a rice paddy field in Japan, and emended description of the genus Methylocystis (ex Whittenbury et al. 1970) Bowman et al. 1993.</title>
        <authorList>
            <person name="Kaise H."/>
            <person name="Sawadogo J.B."/>
            <person name="Alam M.S."/>
            <person name="Ueno C."/>
            <person name="Dianou D."/>
            <person name="Shinjo R."/>
            <person name="Asakawa S."/>
        </authorList>
    </citation>
    <scope>NUCLEOTIDE SEQUENCE</scope>
    <source>
        <strain evidence="1">LMG27198</strain>
    </source>
</reference>
<evidence type="ECO:0008006" key="3">
    <source>
        <dbReference type="Google" id="ProtNLM"/>
    </source>
</evidence>